<evidence type="ECO:0000256" key="4">
    <source>
        <dbReference type="ARBA" id="ARBA00022801"/>
    </source>
</evidence>
<dbReference type="OrthoDB" id="2158458at2759"/>
<dbReference type="STRING" id="1754191.A0A1Y1VDL4"/>
<dbReference type="PANTHER" id="PTHR46471">
    <property type="entry name" value="CHITIN DEACETYLASE"/>
    <property type="match status" value="1"/>
</dbReference>
<keyword evidence="5" id="KW-0119">Carbohydrate metabolism</keyword>
<dbReference type="EMBL" id="MCFH01000016">
    <property type="protein sequence ID" value="ORX52143.1"/>
    <property type="molecule type" value="Genomic_DNA"/>
</dbReference>
<sequence>LFFAKTVATEKIYSCQKNNTIALTFDDGPYKYTSELIDLLNTKNIKATFFINVENYWIDLPYNTEKQAVIKKAYESGHQIASHTWAHSIPSDVNQFDEMMKKTDNWIKSVIGHKPSYFRAPRGECNSDCINYLQEKDYKLIQWDVDTNDWDTSNGVDYRVGKAKEFLSENFNYKRSNYLILMHDVYKHTLEKIVTWIADNKPLGYEFVTVAECLGDKSSMYRSIQENTIDKTSTTTTTINTTSTTKTTTSVAEPTTTSIINNTIPENSTYNNNNEITNDNNNVNSNELTNNNNLDSFYNNTIMNDENYGNLNYESSSTSINRHYSLLLLFSLIAILLKLFYL</sequence>
<evidence type="ECO:0000256" key="2">
    <source>
        <dbReference type="ARBA" id="ARBA00022723"/>
    </source>
</evidence>
<comment type="caution">
    <text evidence="7">The sequence shown here is derived from an EMBL/GenBank/DDBJ whole genome shotgun (WGS) entry which is preliminary data.</text>
</comment>
<name>A0A1Y1VDL4_9FUNG</name>
<organism evidence="7 8">
    <name type="scientific">Piromyces finnis</name>
    <dbReference type="NCBI Taxonomy" id="1754191"/>
    <lineage>
        <taxon>Eukaryota</taxon>
        <taxon>Fungi</taxon>
        <taxon>Fungi incertae sedis</taxon>
        <taxon>Chytridiomycota</taxon>
        <taxon>Chytridiomycota incertae sedis</taxon>
        <taxon>Neocallimastigomycetes</taxon>
        <taxon>Neocallimastigales</taxon>
        <taxon>Neocallimastigaceae</taxon>
        <taxon>Piromyces</taxon>
    </lineage>
</organism>
<reference evidence="7 8" key="2">
    <citation type="submission" date="2016-08" db="EMBL/GenBank/DDBJ databases">
        <title>Pervasive Adenine N6-methylation of Active Genes in Fungi.</title>
        <authorList>
            <consortium name="DOE Joint Genome Institute"/>
            <person name="Mondo S.J."/>
            <person name="Dannebaum R.O."/>
            <person name="Kuo R.C."/>
            <person name="Labutti K."/>
            <person name="Haridas S."/>
            <person name="Kuo A."/>
            <person name="Salamov A."/>
            <person name="Ahrendt S.R."/>
            <person name="Lipzen A."/>
            <person name="Sullivan W."/>
            <person name="Andreopoulos W.B."/>
            <person name="Clum A."/>
            <person name="Lindquist E."/>
            <person name="Daum C."/>
            <person name="Ramamoorthy G.K."/>
            <person name="Gryganskyi A."/>
            <person name="Culley D."/>
            <person name="Magnuson J.K."/>
            <person name="James T.Y."/>
            <person name="O'Malley M.A."/>
            <person name="Stajich J.E."/>
            <person name="Spatafora J.W."/>
            <person name="Visel A."/>
            <person name="Grigoriev I.V."/>
        </authorList>
    </citation>
    <scope>NUCLEOTIDE SEQUENCE [LARGE SCALE GENOMIC DNA]</scope>
    <source>
        <strain evidence="8">finn</strain>
    </source>
</reference>
<keyword evidence="4 7" id="KW-0378">Hydrolase</keyword>
<evidence type="ECO:0000259" key="6">
    <source>
        <dbReference type="PROSITE" id="PS51677"/>
    </source>
</evidence>
<dbReference type="InterPro" id="IPR011330">
    <property type="entry name" value="Glyco_hydro/deAcase_b/a-brl"/>
</dbReference>
<reference evidence="7 8" key="1">
    <citation type="submission" date="2016-08" db="EMBL/GenBank/DDBJ databases">
        <title>Genomes of anaerobic fungi encode conserved fungal cellulosomes for biomass hydrolysis.</title>
        <authorList>
            <consortium name="DOE Joint Genome Institute"/>
            <person name="Haitjema C.H."/>
            <person name="Gilmore S.P."/>
            <person name="Henske J.K."/>
            <person name="Solomon K.V."/>
            <person name="De Groot R."/>
            <person name="Kuo A."/>
            <person name="Mondo S.J."/>
            <person name="Salamov A.A."/>
            <person name="Labutti K."/>
            <person name="Zhao Z."/>
            <person name="Chiniquy J."/>
            <person name="Barry K."/>
            <person name="Brewer H.M."/>
            <person name="Purvine S.O."/>
            <person name="Wright A.T."/>
            <person name="Boxma B."/>
            <person name="Van Alen T."/>
            <person name="Hackstein J.H."/>
            <person name="Baker S.E."/>
            <person name="Grigoriev I.V."/>
            <person name="O'Malley M.A."/>
        </authorList>
    </citation>
    <scope>NUCLEOTIDE SEQUENCE [LARGE SCALE GENOMIC DNA]</scope>
    <source>
        <strain evidence="8">finn</strain>
    </source>
</reference>
<dbReference type="Gene3D" id="3.20.20.370">
    <property type="entry name" value="Glycoside hydrolase/deacetylase"/>
    <property type="match status" value="1"/>
</dbReference>
<dbReference type="PANTHER" id="PTHR46471:SF4">
    <property type="entry name" value="CHITIN DEACETYLASE"/>
    <property type="match status" value="1"/>
</dbReference>
<evidence type="ECO:0000256" key="3">
    <source>
        <dbReference type="ARBA" id="ARBA00022729"/>
    </source>
</evidence>
<evidence type="ECO:0000256" key="5">
    <source>
        <dbReference type="ARBA" id="ARBA00023277"/>
    </source>
</evidence>
<dbReference type="InterPro" id="IPR002509">
    <property type="entry name" value="NODB_dom"/>
</dbReference>
<dbReference type="SUPFAM" id="SSF88713">
    <property type="entry name" value="Glycoside hydrolase/deacetylase"/>
    <property type="match status" value="1"/>
</dbReference>
<keyword evidence="2" id="KW-0479">Metal-binding</keyword>
<keyword evidence="8" id="KW-1185">Reference proteome</keyword>
<protein>
    <submittedName>
        <fullName evidence="7">Glycoside hydrolase/deacetylase</fullName>
    </submittedName>
</protein>
<keyword evidence="3" id="KW-0732">Signal</keyword>
<comment type="cofactor">
    <cofactor evidence="1">
        <name>Co(2+)</name>
        <dbReference type="ChEBI" id="CHEBI:48828"/>
    </cofactor>
</comment>
<evidence type="ECO:0000313" key="7">
    <source>
        <dbReference type="EMBL" id="ORX52143.1"/>
    </source>
</evidence>
<gene>
    <name evidence="7" type="ORF">BCR36DRAFT_287281</name>
</gene>
<dbReference type="GO" id="GO:0005975">
    <property type="term" value="P:carbohydrate metabolic process"/>
    <property type="evidence" value="ECO:0007669"/>
    <property type="project" value="InterPro"/>
</dbReference>
<feature type="domain" description="NodB homology" evidence="6">
    <location>
        <begin position="19"/>
        <end position="208"/>
    </location>
</feature>
<dbReference type="GO" id="GO:0016810">
    <property type="term" value="F:hydrolase activity, acting on carbon-nitrogen (but not peptide) bonds"/>
    <property type="evidence" value="ECO:0007669"/>
    <property type="project" value="InterPro"/>
</dbReference>
<dbReference type="GO" id="GO:0046872">
    <property type="term" value="F:metal ion binding"/>
    <property type="evidence" value="ECO:0007669"/>
    <property type="project" value="UniProtKB-KW"/>
</dbReference>
<proteinExistence type="predicted"/>
<dbReference type="AlphaFoldDB" id="A0A1Y1VDL4"/>
<dbReference type="Pfam" id="PF01522">
    <property type="entry name" value="Polysacc_deac_1"/>
    <property type="match status" value="1"/>
</dbReference>
<accession>A0A1Y1VDL4</accession>
<evidence type="ECO:0000256" key="1">
    <source>
        <dbReference type="ARBA" id="ARBA00001941"/>
    </source>
</evidence>
<feature type="non-terminal residue" evidence="7">
    <location>
        <position position="1"/>
    </location>
</feature>
<dbReference type="PROSITE" id="PS51677">
    <property type="entry name" value="NODB"/>
    <property type="match status" value="1"/>
</dbReference>
<evidence type="ECO:0000313" key="8">
    <source>
        <dbReference type="Proteomes" id="UP000193719"/>
    </source>
</evidence>
<dbReference type="Proteomes" id="UP000193719">
    <property type="component" value="Unassembled WGS sequence"/>
</dbReference>